<reference evidence="2" key="1">
    <citation type="submission" date="2018-09" db="EMBL/GenBank/DDBJ databases">
        <title>Chryseolinea sp. KIS68-18 isolated from soil.</title>
        <authorList>
            <person name="Weon H.-Y."/>
            <person name="Kwon S.-W."/>
            <person name="Lee S.A."/>
        </authorList>
    </citation>
    <scope>NUCLEOTIDE SEQUENCE [LARGE SCALE GENOMIC DNA]</scope>
    <source>
        <strain evidence="2">KIS68-18</strain>
    </source>
</reference>
<sequence>MLLTTGLTLAQERQQATANDPSPSASARKANTVSSSRQVYIAAGEASIDAVSLCKQKQKNVRACGVAVDPYQPEFDLYTSKVVLLRIAKAHAWQDDKSLQGLEAIASAEPCAVIVIAEEGAVVNNFPALPFPVVAVAAKDSAFVIRAAEKRQQVSILFR</sequence>
<evidence type="ECO:0000313" key="1">
    <source>
        <dbReference type="EMBL" id="AYB29895.1"/>
    </source>
</evidence>
<protein>
    <submittedName>
        <fullName evidence="1">Uncharacterized protein</fullName>
    </submittedName>
</protein>
<dbReference type="AlphaFoldDB" id="A0A385SIZ4"/>
<dbReference type="EMBL" id="CP032382">
    <property type="protein sequence ID" value="AYB29895.1"/>
    <property type="molecule type" value="Genomic_DNA"/>
</dbReference>
<evidence type="ECO:0000313" key="2">
    <source>
        <dbReference type="Proteomes" id="UP000266183"/>
    </source>
</evidence>
<name>A0A385SIZ4_9BACT</name>
<dbReference type="Proteomes" id="UP000266183">
    <property type="component" value="Chromosome"/>
</dbReference>
<gene>
    <name evidence="1" type="ORF">D4L85_04570</name>
</gene>
<keyword evidence="2" id="KW-1185">Reference proteome</keyword>
<organism evidence="1 2">
    <name type="scientific">Chryseolinea soli</name>
    <dbReference type="NCBI Taxonomy" id="2321403"/>
    <lineage>
        <taxon>Bacteria</taxon>
        <taxon>Pseudomonadati</taxon>
        <taxon>Bacteroidota</taxon>
        <taxon>Cytophagia</taxon>
        <taxon>Cytophagales</taxon>
        <taxon>Fulvivirgaceae</taxon>
        <taxon>Chryseolinea</taxon>
    </lineage>
</organism>
<accession>A0A385SIZ4</accession>
<proteinExistence type="predicted"/>
<dbReference type="KEGG" id="chk:D4L85_04570"/>